<protein>
    <submittedName>
        <fullName evidence="1">Uncharacterized protein</fullName>
    </submittedName>
</protein>
<keyword evidence="2" id="KW-1185">Reference proteome</keyword>
<dbReference type="EMBL" id="CM026431">
    <property type="protein sequence ID" value="KAG0559498.1"/>
    <property type="molecule type" value="Genomic_DNA"/>
</dbReference>
<organism evidence="1 2">
    <name type="scientific">Ceratodon purpureus</name>
    <name type="common">Fire moss</name>
    <name type="synonym">Dicranum purpureum</name>
    <dbReference type="NCBI Taxonomy" id="3225"/>
    <lineage>
        <taxon>Eukaryota</taxon>
        <taxon>Viridiplantae</taxon>
        <taxon>Streptophyta</taxon>
        <taxon>Embryophyta</taxon>
        <taxon>Bryophyta</taxon>
        <taxon>Bryophytina</taxon>
        <taxon>Bryopsida</taxon>
        <taxon>Dicranidae</taxon>
        <taxon>Pseudoditrichales</taxon>
        <taxon>Ditrichaceae</taxon>
        <taxon>Ceratodon</taxon>
    </lineage>
</organism>
<dbReference type="AlphaFoldDB" id="A0A8T0GP47"/>
<proteinExistence type="predicted"/>
<dbReference type="Proteomes" id="UP000822688">
    <property type="component" value="Chromosome 10"/>
</dbReference>
<name>A0A8T0GP47_CERPU</name>
<comment type="caution">
    <text evidence="1">The sequence shown here is derived from an EMBL/GenBank/DDBJ whole genome shotgun (WGS) entry which is preliminary data.</text>
</comment>
<gene>
    <name evidence="1" type="ORF">KC19_10G109700</name>
</gene>
<accession>A0A8T0GP47</accession>
<sequence length="106" mass="12383">MSMFTKTHRLSRFVRSKWAHPSIIIRVLSTHVTVLLLLPPPPLLHIQFLFPFQLSSYQDRTHIRTELMLVSILLQQSCRYHVVYQLAREVLGALRLFLCQIRGCGV</sequence>
<evidence type="ECO:0000313" key="1">
    <source>
        <dbReference type="EMBL" id="KAG0559498.1"/>
    </source>
</evidence>
<evidence type="ECO:0000313" key="2">
    <source>
        <dbReference type="Proteomes" id="UP000822688"/>
    </source>
</evidence>
<reference evidence="1" key="1">
    <citation type="submission" date="2020-06" db="EMBL/GenBank/DDBJ databases">
        <title>WGS assembly of Ceratodon purpureus strain R40.</title>
        <authorList>
            <person name="Carey S.B."/>
            <person name="Jenkins J."/>
            <person name="Shu S."/>
            <person name="Lovell J.T."/>
            <person name="Sreedasyam A."/>
            <person name="Maumus F."/>
            <person name="Tiley G.P."/>
            <person name="Fernandez-Pozo N."/>
            <person name="Barry K."/>
            <person name="Chen C."/>
            <person name="Wang M."/>
            <person name="Lipzen A."/>
            <person name="Daum C."/>
            <person name="Saski C.A."/>
            <person name="Payton A.C."/>
            <person name="Mcbreen J.C."/>
            <person name="Conrad R.E."/>
            <person name="Kollar L.M."/>
            <person name="Olsson S."/>
            <person name="Huttunen S."/>
            <person name="Landis J.B."/>
            <person name="Wickett N.J."/>
            <person name="Johnson M.G."/>
            <person name="Rensing S.A."/>
            <person name="Grimwood J."/>
            <person name="Schmutz J."/>
            <person name="Mcdaniel S.F."/>
        </authorList>
    </citation>
    <scope>NUCLEOTIDE SEQUENCE</scope>
    <source>
        <strain evidence="1">R40</strain>
    </source>
</reference>